<sequence length="336" mass="37386">MAVLHHTGIYAYSREHALAARRKNRGEITAEELQKIRSSDSKKFLDEQISARCDYLSDGQFSWKDLARPFCYSENEENLEMVRRADTNTFARRPNITSLAGIGRVDLSKFLLHRVKNQQLAVLGPYSYGQLAKVATGISIEELQAAYAKALSQSLSSLANNGIAHVLISEPNLGEKDISVDIWEQEKENLKTITSSLENAKTTLGFFFYKANSAWQNLLELSVDNIAVDMRPRDYFNPTPAAKILVNSHSYLFESDTDKQIILGCVNGRNGGFTPNKGLESAEWIADVVRLANKQNNSLKFGITFSTDETILTRGLADAKLKNMGSAKKLLAEDGL</sequence>
<evidence type="ECO:0000313" key="2">
    <source>
        <dbReference type="EMBL" id="HIK00077.1"/>
    </source>
</evidence>
<dbReference type="Gene3D" id="3.20.20.210">
    <property type="match status" value="1"/>
</dbReference>
<dbReference type="GO" id="GO:0008652">
    <property type="term" value="P:amino acid biosynthetic process"/>
    <property type="evidence" value="ECO:0007669"/>
    <property type="project" value="InterPro"/>
</dbReference>
<dbReference type="InterPro" id="IPR013215">
    <property type="entry name" value="Cbl-indep_Met_Synth_N"/>
</dbReference>
<dbReference type="Pfam" id="PF08267">
    <property type="entry name" value="Meth_synt_1"/>
    <property type="match status" value="1"/>
</dbReference>
<dbReference type="Proteomes" id="UP000646946">
    <property type="component" value="Unassembled WGS sequence"/>
</dbReference>
<dbReference type="SUPFAM" id="SSF51726">
    <property type="entry name" value="UROD/MetE-like"/>
    <property type="match status" value="1"/>
</dbReference>
<dbReference type="GO" id="GO:0003871">
    <property type="term" value="F:5-methyltetrahydropteroyltriglutamate-homocysteine S-methyltransferase activity"/>
    <property type="evidence" value="ECO:0007669"/>
    <property type="project" value="InterPro"/>
</dbReference>
<evidence type="ECO:0000259" key="1">
    <source>
        <dbReference type="Pfam" id="PF08267"/>
    </source>
</evidence>
<accession>A0A832UR05</accession>
<gene>
    <name evidence="2" type="ORF">H1016_00875</name>
</gene>
<organism evidence="2 3">
    <name type="scientific">Candidatus Naiadarchaeum limnaeum</name>
    <dbReference type="NCBI Taxonomy" id="2756139"/>
    <lineage>
        <taxon>Archaea</taxon>
        <taxon>Candidatus Undinarchaeota</taxon>
        <taxon>Candidatus Undinarchaeia</taxon>
        <taxon>Candidatus Naiadarchaeales</taxon>
        <taxon>Candidatus Naiadarchaeaceae</taxon>
        <taxon>Candidatus Naiadarchaeum</taxon>
    </lineage>
</organism>
<feature type="domain" description="Cobalamin-independent methionine synthase MetE N-terminal" evidence="1">
    <location>
        <begin position="116"/>
        <end position="270"/>
    </location>
</feature>
<comment type="caution">
    <text evidence="2">The sequence shown here is derived from an EMBL/GenBank/DDBJ whole genome shotgun (WGS) entry which is preliminary data.</text>
</comment>
<dbReference type="EMBL" id="DVAB01000008">
    <property type="protein sequence ID" value="HIK00077.1"/>
    <property type="molecule type" value="Genomic_DNA"/>
</dbReference>
<reference evidence="2 3" key="1">
    <citation type="journal article" name="Nat. Commun.">
        <title>Undinarchaeota illuminate DPANN phylogeny and the impact of gene transfer on archaeal evolution.</title>
        <authorList>
            <person name="Dombrowski N."/>
            <person name="Williams T.A."/>
            <person name="Sun J."/>
            <person name="Woodcroft B.J."/>
            <person name="Lee J.H."/>
            <person name="Minh B.Q."/>
            <person name="Rinke C."/>
            <person name="Spang A."/>
        </authorList>
    </citation>
    <scope>NUCLEOTIDE SEQUENCE [LARGE SCALE GENOMIC DNA]</scope>
    <source>
        <strain evidence="2">MAG_bin1129</strain>
    </source>
</reference>
<proteinExistence type="predicted"/>
<dbReference type="GO" id="GO:0008270">
    <property type="term" value="F:zinc ion binding"/>
    <property type="evidence" value="ECO:0007669"/>
    <property type="project" value="InterPro"/>
</dbReference>
<protein>
    <recommendedName>
        <fullName evidence="1">Cobalamin-independent methionine synthase MetE N-terminal domain-containing protein</fullName>
    </recommendedName>
</protein>
<dbReference type="InterPro" id="IPR038071">
    <property type="entry name" value="UROD/MetE-like_sf"/>
</dbReference>
<dbReference type="AlphaFoldDB" id="A0A832UR05"/>
<keyword evidence="3" id="KW-1185">Reference proteome</keyword>
<name>A0A832UR05_9ARCH</name>
<evidence type="ECO:0000313" key="3">
    <source>
        <dbReference type="Proteomes" id="UP000646946"/>
    </source>
</evidence>